<feature type="transmembrane region" description="Helical" evidence="1">
    <location>
        <begin position="104"/>
        <end position="127"/>
    </location>
</feature>
<dbReference type="EMBL" id="PVTX01000003">
    <property type="protein sequence ID" value="PRZ08276.1"/>
    <property type="molecule type" value="Genomic_DNA"/>
</dbReference>
<accession>A0ABX5EIE5</accession>
<keyword evidence="1" id="KW-0472">Membrane</keyword>
<gene>
    <name evidence="2" type="ORF">BCL65_103204</name>
</gene>
<dbReference type="Proteomes" id="UP000239895">
    <property type="component" value="Unassembled WGS sequence"/>
</dbReference>
<organism evidence="2 3">
    <name type="scientific">Isoptericola halotolerans</name>
    <dbReference type="NCBI Taxonomy" id="300560"/>
    <lineage>
        <taxon>Bacteria</taxon>
        <taxon>Bacillati</taxon>
        <taxon>Actinomycetota</taxon>
        <taxon>Actinomycetes</taxon>
        <taxon>Micrococcales</taxon>
        <taxon>Promicromonosporaceae</taxon>
        <taxon>Isoptericola</taxon>
    </lineage>
</organism>
<protein>
    <submittedName>
        <fullName evidence="2">Uncharacterized protein</fullName>
    </submittedName>
</protein>
<keyword evidence="1" id="KW-0812">Transmembrane</keyword>
<sequence length="252" mass="26025">MTTATTRPDRTGTLHGRAVAAARRRLQRYLLRTAVWFWAGWGLLVLSVPVVVDRFGGEADGLTYDAAGSPARWPAFAVGIILTAALLGTHLAAGGTRRSLVEGFARGAVVGGLVFGVLTVVLGLVEAQVYSALDRPYQGAGGLPLDSVAGVAATVVTQTFVIVTYVLVGAAVQGGYRRWGPWRGTLAVVPLLVPGALADLASRSGIFAIPLRDTPVDSLPGLVLAVVGTLLAAALAGVVAHGVLRHARPRPS</sequence>
<evidence type="ECO:0000313" key="3">
    <source>
        <dbReference type="Proteomes" id="UP000239895"/>
    </source>
</evidence>
<feature type="transmembrane region" description="Helical" evidence="1">
    <location>
        <begin position="222"/>
        <end position="244"/>
    </location>
</feature>
<feature type="transmembrane region" description="Helical" evidence="1">
    <location>
        <begin position="72"/>
        <end position="92"/>
    </location>
</feature>
<comment type="caution">
    <text evidence="2">The sequence shown here is derived from an EMBL/GenBank/DDBJ whole genome shotgun (WGS) entry which is preliminary data.</text>
</comment>
<feature type="transmembrane region" description="Helical" evidence="1">
    <location>
        <begin position="184"/>
        <end position="202"/>
    </location>
</feature>
<feature type="transmembrane region" description="Helical" evidence="1">
    <location>
        <begin position="33"/>
        <end position="52"/>
    </location>
</feature>
<evidence type="ECO:0000313" key="2">
    <source>
        <dbReference type="EMBL" id="PRZ08276.1"/>
    </source>
</evidence>
<evidence type="ECO:0000256" key="1">
    <source>
        <dbReference type="SAM" id="Phobius"/>
    </source>
</evidence>
<feature type="transmembrane region" description="Helical" evidence="1">
    <location>
        <begin position="147"/>
        <end position="172"/>
    </location>
</feature>
<name>A0ABX5EIE5_9MICO</name>
<proteinExistence type="predicted"/>
<reference evidence="2 3" key="1">
    <citation type="submission" date="2018-03" db="EMBL/GenBank/DDBJ databases">
        <title>Comparative analysis of microorganisms from saline springs in Andes Mountain Range, Colombia.</title>
        <authorList>
            <person name="Rubin E."/>
        </authorList>
    </citation>
    <scope>NUCLEOTIDE SEQUENCE [LARGE SCALE GENOMIC DNA]</scope>
    <source>
        <strain evidence="2 3">CG 23</strain>
    </source>
</reference>
<keyword evidence="3" id="KW-1185">Reference proteome</keyword>
<dbReference type="RefSeq" id="WP_125206498.1">
    <property type="nucleotide sequence ID" value="NZ_PVTX01000003.1"/>
</dbReference>
<keyword evidence="1" id="KW-1133">Transmembrane helix</keyword>